<dbReference type="Proteomes" id="UP001152875">
    <property type="component" value="Unassembled WGS sequence"/>
</dbReference>
<reference evidence="1" key="1">
    <citation type="submission" date="2022-07" db="EMBL/GenBank/DDBJ databases">
        <title>Whole Genome Sequencing of Streptococcus suis.</title>
        <authorList>
            <person name="Dai X."/>
            <person name="Huang J."/>
            <person name="Wang L."/>
        </authorList>
    </citation>
    <scope>NUCLEOTIDE SEQUENCE</scope>
    <source>
        <strain evidence="1">XNB2</strain>
    </source>
</reference>
<dbReference type="AlphaFoldDB" id="A0A9X4MXH9"/>
<comment type="caution">
    <text evidence="1">The sequence shown here is derived from an EMBL/GenBank/DDBJ whole genome shotgun (WGS) entry which is preliminary data.</text>
</comment>
<organism evidence="1 2">
    <name type="scientific">Streptococcus suis</name>
    <dbReference type="NCBI Taxonomy" id="1307"/>
    <lineage>
        <taxon>Bacteria</taxon>
        <taxon>Bacillati</taxon>
        <taxon>Bacillota</taxon>
        <taxon>Bacilli</taxon>
        <taxon>Lactobacillales</taxon>
        <taxon>Streptococcaceae</taxon>
        <taxon>Streptococcus</taxon>
    </lineage>
</organism>
<accession>A0A9X4MXH9</accession>
<evidence type="ECO:0008006" key="3">
    <source>
        <dbReference type="Google" id="ProtNLM"/>
    </source>
</evidence>
<sequence>MFKVKVRFNDGSSLDYTSNDKAEENKIRYSLDNNAPLAIVESNRTIMIVPQNIIFVDVTKVEKQQETDIKGMGFLIKCANCGELSTIRTRDTNQSVCYKCKGEKQ</sequence>
<protein>
    <recommendedName>
        <fullName evidence="3">Phage protein</fullName>
    </recommendedName>
</protein>
<dbReference type="RefSeq" id="WP_277944789.1">
    <property type="nucleotide sequence ID" value="NZ_JANFMO010000055.1"/>
</dbReference>
<name>A0A9X4MXH9_STRSU</name>
<dbReference type="EMBL" id="JANFMP010000054">
    <property type="protein sequence ID" value="MDG4528001.1"/>
    <property type="molecule type" value="Genomic_DNA"/>
</dbReference>
<evidence type="ECO:0000313" key="1">
    <source>
        <dbReference type="EMBL" id="MDG4528001.1"/>
    </source>
</evidence>
<proteinExistence type="predicted"/>
<gene>
    <name evidence="1" type="ORF">NOL13_11490</name>
</gene>
<evidence type="ECO:0000313" key="2">
    <source>
        <dbReference type="Proteomes" id="UP001152875"/>
    </source>
</evidence>